<sequence>MNDERIEKKILLCVSGGIAVFKAAALTSKLVQKGYQVKVIMTDSAQEFVTPLTFQALSRDHVYVNTFTEPNPEKIAHIDIADWADLVLIAPATANIISKLAHGMADDMMTTTLLATTAPVMIAPAMNVHMYDHPAVQKNMTLLKEYGYKYIEPNEGYLACGYVGKGRMAEPEDLADMIDHHFISQNNQIWHGKKVLVTAGPTQETIDPVRFFSNRSSGKMGYAIAEMAAARGAEVTLVSGPVSLKEPHGVSVIPVRSAKDMFDVVHREFAKMDVVIKAAAVADYRPKEIYEQKMKKTNGDLHIEMERTNDILQSLGGKKTSQLLIGFAAESENIEENAKKKIQKKNLDIIAANSIAEKNVGFQVDTNELNLYFSSGKEVAIPLTTKREAANLLLNEIKTLLEER</sequence>
<dbReference type="GO" id="GO:0010181">
    <property type="term" value="F:FMN binding"/>
    <property type="evidence" value="ECO:0007669"/>
    <property type="project" value="UniProtKB-UniRule"/>
</dbReference>
<feature type="binding site" evidence="3">
    <location>
        <position position="345"/>
    </location>
    <ligand>
        <name>CTP</name>
        <dbReference type="ChEBI" id="CHEBI:37563"/>
    </ligand>
</feature>
<name>A0A3A9KHA6_9BACI</name>
<comment type="catalytic activity">
    <reaction evidence="3 4">
        <text>N-[(R)-4-phosphopantothenoyl]-L-cysteine + H(+) = (R)-4'-phosphopantetheine + CO2</text>
        <dbReference type="Rhea" id="RHEA:16793"/>
        <dbReference type="ChEBI" id="CHEBI:15378"/>
        <dbReference type="ChEBI" id="CHEBI:16526"/>
        <dbReference type="ChEBI" id="CHEBI:59458"/>
        <dbReference type="ChEBI" id="CHEBI:61723"/>
        <dbReference type="EC" id="4.1.1.36"/>
    </reaction>
</comment>
<comment type="function">
    <text evidence="4">Catalyzes two steps in the biosynthesis of coenzyme A. In the first step cysteine is conjugated to 4'-phosphopantothenate to form 4-phosphopantothenoylcysteine, in the latter compound is decarboxylated to form 4'-phosphopantotheine.</text>
</comment>
<evidence type="ECO:0000259" key="5">
    <source>
        <dbReference type="Pfam" id="PF02441"/>
    </source>
</evidence>
<comment type="function">
    <text evidence="3">Catalyzes two sequential steps in the biosynthesis of coenzyme A. In the first step cysteine is conjugated to 4'-phosphopantothenate to form 4-phosphopantothenoylcysteine. In the second step the latter compound is decarboxylated to form 4'-phosphopantotheine.</text>
</comment>
<proteinExistence type="inferred from homology"/>
<keyword evidence="1 3" id="KW-0210">Decarboxylase</keyword>
<evidence type="ECO:0000256" key="4">
    <source>
        <dbReference type="RuleBase" id="RU364078"/>
    </source>
</evidence>
<dbReference type="EC" id="6.3.2.5" evidence="3"/>
<dbReference type="PANTHER" id="PTHR14359">
    <property type="entry name" value="HOMO-OLIGOMERIC FLAVIN CONTAINING CYS DECARBOXYLASE FAMILY"/>
    <property type="match status" value="1"/>
</dbReference>
<comment type="caution">
    <text evidence="7">The sequence shown here is derived from an EMBL/GenBank/DDBJ whole genome shotgun (WGS) entry which is preliminary data.</text>
</comment>
<dbReference type="GO" id="GO:0004632">
    <property type="term" value="F:phosphopantothenate--cysteine ligase activity"/>
    <property type="evidence" value="ECO:0007669"/>
    <property type="project" value="UniProtKB-UniRule"/>
</dbReference>
<dbReference type="OrthoDB" id="9802554at2"/>
<keyword evidence="3 4" id="KW-0288">FMN</keyword>
<dbReference type="HAMAP" id="MF_02225">
    <property type="entry name" value="CoaBC"/>
    <property type="match status" value="1"/>
</dbReference>
<dbReference type="InterPro" id="IPR003382">
    <property type="entry name" value="Flavoprotein"/>
</dbReference>
<evidence type="ECO:0000256" key="1">
    <source>
        <dbReference type="ARBA" id="ARBA00022793"/>
    </source>
</evidence>
<keyword evidence="3 4" id="KW-0436">Ligase</keyword>
<evidence type="ECO:0000256" key="2">
    <source>
        <dbReference type="ARBA" id="ARBA00023239"/>
    </source>
</evidence>
<feature type="region of interest" description="Phosphopantothenate--cysteine ligase" evidence="3">
    <location>
        <begin position="195"/>
        <end position="404"/>
    </location>
</feature>
<keyword evidence="3" id="KW-0479">Metal-binding</keyword>
<feature type="region of interest" description="Phosphopantothenoylcysteine decarboxylase" evidence="3">
    <location>
        <begin position="1"/>
        <end position="194"/>
    </location>
</feature>
<dbReference type="GO" id="GO:0004633">
    <property type="term" value="F:phosphopantothenoylcysteine decarboxylase activity"/>
    <property type="evidence" value="ECO:0007669"/>
    <property type="project" value="UniProtKB-UniRule"/>
</dbReference>
<keyword evidence="8" id="KW-1185">Reference proteome</keyword>
<feature type="binding site" evidence="3">
    <location>
        <position position="293"/>
    </location>
    <ligand>
        <name>CTP</name>
        <dbReference type="ChEBI" id="CHEBI:37563"/>
    </ligand>
</feature>
<dbReference type="InterPro" id="IPR036551">
    <property type="entry name" value="Flavin_trans-like"/>
</dbReference>
<comment type="cofactor">
    <cofactor evidence="3">
        <name>FMN</name>
        <dbReference type="ChEBI" id="CHEBI:58210"/>
    </cofactor>
    <text evidence="3">Binds 1 FMN per subunit.</text>
</comment>
<evidence type="ECO:0000259" key="6">
    <source>
        <dbReference type="Pfam" id="PF04127"/>
    </source>
</evidence>
<evidence type="ECO:0000313" key="8">
    <source>
        <dbReference type="Proteomes" id="UP000281498"/>
    </source>
</evidence>
<comment type="similarity">
    <text evidence="3 4">In the N-terminal section; belongs to the HFCD (homo-oligomeric flavin containing Cys decarboxylase) superfamily.</text>
</comment>
<feature type="domain" description="Flavoprotein" evidence="5">
    <location>
        <begin position="8"/>
        <end position="179"/>
    </location>
</feature>
<dbReference type="NCBIfam" id="TIGR00521">
    <property type="entry name" value="coaBC_dfp"/>
    <property type="match status" value="1"/>
</dbReference>
<comment type="pathway">
    <text evidence="3 4">Cofactor biosynthesis; coenzyme A biosynthesis; CoA from (R)-pantothenate: step 2/5.</text>
</comment>
<feature type="binding site" evidence="3">
    <location>
        <position position="283"/>
    </location>
    <ligand>
        <name>CTP</name>
        <dbReference type="ChEBI" id="CHEBI:37563"/>
    </ligand>
</feature>
<organism evidence="7 8">
    <name type="scientific">Salipaludibacillus neizhouensis</name>
    <dbReference type="NCBI Taxonomy" id="885475"/>
    <lineage>
        <taxon>Bacteria</taxon>
        <taxon>Bacillati</taxon>
        <taxon>Bacillota</taxon>
        <taxon>Bacilli</taxon>
        <taxon>Bacillales</taxon>
        <taxon>Bacillaceae</taxon>
    </lineage>
</organism>
<dbReference type="GO" id="GO:0015941">
    <property type="term" value="P:pantothenate catabolic process"/>
    <property type="evidence" value="ECO:0007669"/>
    <property type="project" value="InterPro"/>
</dbReference>
<dbReference type="InterPro" id="IPR007085">
    <property type="entry name" value="DNA/pantothenate-metab_flavo_C"/>
</dbReference>
<keyword evidence="3" id="KW-0511">Multifunctional enzyme</keyword>
<dbReference type="Gene3D" id="3.40.50.1950">
    <property type="entry name" value="Flavin prenyltransferase-like"/>
    <property type="match status" value="1"/>
</dbReference>
<feature type="domain" description="DNA/pantothenate metabolism flavoprotein C-terminal" evidence="6">
    <location>
        <begin position="191"/>
        <end position="399"/>
    </location>
</feature>
<dbReference type="UniPathway" id="UPA00241">
    <property type="reaction ID" value="UER00353"/>
</dbReference>
<dbReference type="InterPro" id="IPR035929">
    <property type="entry name" value="CoaB-like_sf"/>
</dbReference>
<gene>
    <name evidence="3 7" type="primary">coaBC</name>
    <name evidence="7" type="ORF">CR203_02580</name>
</gene>
<dbReference type="Gene3D" id="3.40.50.10300">
    <property type="entry name" value="CoaB-like"/>
    <property type="match status" value="1"/>
</dbReference>
<dbReference type="SUPFAM" id="SSF102645">
    <property type="entry name" value="CoaB-like"/>
    <property type="match status" value="1"/>
</dbReference>
<dbReference type="Proteomes" id="UP000281498">
    <property type="component" value="Unassembled WGS sequence"/>
</dbReference>
<comment type="pathway">
    <text evidence="3 4">Cofactor biosynthesis; coenzyme A biosynthesis; CoA from (R)-pantothenate: step 3/5.</text>
</comment>
<dbReference type="EC" id="4.1.1.36" evidence="3"/>
<dbReference type="SUPFAM" id="SSF52507">
    <property type="entry name" value="Homo-oligomeric flavin-containing Cys decarboxylases, HFCD"/>
    <property type="match status" value="1"/>
</dbReference>
<dbReference type="GO" id="GO:0015937">
    <property type="term" value="P:coenzyme A biosynthetic process"/>
    <property type="evidence" value="ECO:0007669"/>
    <property type="project" value="UniProtKB-UniRule"/>
</dbReference>
<dbReference type="Pfam" id="PF02441">
    <property type="entry name" value="Flavoprotein"/>
    <property type="match status" value="1"/>
</dbReference>
<comment type="caution">
    <text evidence="3">Lacks conserved residue(s) required for the propagation of feature annotation.</text>
</comment>
<keyword evidence="2 3" id="KW-0456">Lyase</keyword>
<reference evidence="7 8" key="1">
    <citation type="submission" date="2017-10" db="EMBL/GenBank/DDBJ databases">
        <title>Bacillus sp. nov., a halophilic bacterium isolated from a Keqin Lake.</title>
        <authorList>
            <person name="Wang H."/>
        </authorList>
    </citation>
    <scope>NUCLEOTIDE SEQUENCE [LARGE SCALE GENOMIC DNA]</scope>
    <source>
        <strain evidence="7 8">KCTC 13187</strain>
    </source>
</reference>
<dbReference type="GO" id="GO:0046872">
    <property type="term" value="F:metal ion binding"/>
    <property type="evidence" value="ECO:0007669"/>
    <property type="project" value="UniProtKB-KW"/>
</dbReference>
<feature type="binding site" evidence="3">
    <location>
        <position position="327"/>
    </location>
    <ligand>
        <name>CTP</name>
        <dbReference type="ChEBI" id="CHEBI:37563"/>
    </ligand>
</feature>
<dbReference type="EMBL" id="PDOE01000001">
    <property type="protein sequence ID" value="RKL68943.1"/>
    <property type="molecule type" value="Genomic_DNA"/>
</dbReference>
<dbReference type="AlphaFoldDB" id="A0A3A9KHA6"/>
<dbReference type="GO" id="GO:0071513">
    <property type="term" value="C:phosphopantothenoylcysteine decarboxylase complex"/>
    <property type="evidence" value="ECO:0007669"/>
    <property type="project" value="TreeGrafter"/>
</dbReference>
<evidence type="ECO:0000313" key="7">
    <source>
        <dbReference type="EMBL" id="RKL68943.1"/>
    </source>
</evidence>
<dbReference type="RefSeq" id="WP_110936418.1">
    <property type="nucleotide sequence ID" value="NZ_KZ614146.1"/>
</dbReference>
<dbReference type="Pfam" id="PF04127">
    <property type="entry name" value="DFP"/>
    <property type="match status" value="1"/>
</dbReference>
<accession>A0A3A9KHA6</accession>
<dbReference type="PANTHER" id="PTHR14359:SF6">
    <property type="entry name" value="PHOSPHOPANTOTHENOYLCYSTEINE DECARBOXYLASE"/>
    <property type="match status" value="1"/>
</dbReference>
<feature type="active site" description="Proton donor" evidence="3">
    <location>
        <position position="160"/>
    </location>
</feature>
<dbReference type="InterPro" id="IPR005252">
    <property type="entry name" value="CoaBC"/>
</dbReference>
<comment type="similarity">
    <text evidence="3 4">In the C-terminal section; belongs to the PPC synthetase family.</text>
</comment>
<comment type="cofactor">
    <cofactor evidence="3">
        <name>Mg(2+)</name>
        <dbReference type="ChEBI" id="CHEBI:18420"/>
    </cofactor>
</comment>
<evidence type="ECO:0000256" key="3">
    <source>
        <dbReference type="HAMAP-Rule" id="MF_02225"/>
    </source>
</evidence>
<keyword evidence="3 4" id="KW-0285">Flavoprotein</keyword>
<keyword evidence="3" id="KW-0460">Magnesium</keyword>
<comment type="catalytic activity">
    <reaction evidence="3 4">
        <text>(R)-4'-phosphopantothenate + L-cysteine + CTP = N-[(R)-4-phosphopantothenoyl]-L-cysteine + CMP + diphosphate + H(+)</text>
        <dbReference type="Rhea" id="RHEA:19397"/>
        <dbReference type="ChEBI" id="CHEBI:10986"/>
        <dbReference type="ChEBI" id="CHEBI:15378"/>
        <dbReference type="ChEBI" id="CHEBI:33019"/>
        <dbReference type="ChEBI" id="CHEBI:35235"/>
        <dbReference type="ChEBI" id="CHEBI:37563"/>
        <dbReference type="ChEBI" id="CHEBI:59458"/>
        <dbReference type="ChEBI" id="CHEBI:60377"/>
        <dbReference type="EC" id="6.3.2.5"/>
    </reaction>
</comment>
<protein>
    <recommendedName>
        <fullName evidence="3">Coenzyme A biosynthesis bifunctional protein CoaBC</fullName>
    </recommendedName>
    <alternativeName>
        <fullName evidence="3">DNA/pantothenate metabolism flavoprotein</fullName>
    </alternativeName>
    <alternativeName>
        <fullName evidence="3">Phosphopantothenoylcysteine synthetase/decarboxylase</fullName>
        <shortName evidence="3">PPCS-PPCDC</shortName>
    </alternativeName>
    <domain>
        <recommendedName>
            <fullName evidence="3">Phosphopantothenoylcysteine decarboxylase</fullName>
            <shortName evidence="3">PPC decarboxylase</shortName>
            <shortName evidence="3">PPC-DC</shortName>
            <ecNumber evidence="3">4.1.1.36</ecNumber>
        </recommendedName>
        <alternativeName>
            <fullName evidence="3">CoaC</fullName>
        </alternativeName>
    </domain>
    <domain>
        <recommendedName>
            <fullName evidence="3">Phosphopantothenate--cysteine ligase</fullName>
            <ecNumber evidence="3">6.3.2.5</ecNumber>
        </recommendedName>
        <alternativeName>
            <fullName evidence="3">CoaB</fullName>
        </alternativeName>
        <alternativeName>
            <fullName evidence="3">Phosphopantothenoylcysteine synthetase</fullName>
            <shortName evidence="3">PPC synthetase</shortName>
            <shortName evidence="3">PPC-S</shortName>
        </alternativeName>
    </domain>
</protein>
<feature type="binding site" evidence="3">
    <location>
        <position position="341"/>
    </location>
    <ligand>
        <name>CTP</name>
        <dbReference type="ChEBI" id="CHEBI:37563"/>
    </ligand>
</feature>